<evidence type="ECO:0000313" key="3">
    <source>
        <dbReference type="Proteomes" id="UP001056384"/>
    </source>
</evidence>
<accession>A0A9Q9B0K4</accession>
<dbReference type="AlphaFoldDB" id="A0A9Q9B0K4"/>
<name>A0A9Q9B0K4_9PEZI</name>
<gene>
    <name evidence="2" type="ORF">Slin15195_G084350</name>
</gene>
<protein>
    <submittedName>
        <fullName evidence="2">Uncharacterized protein</fullName>
    </submittedName>
</protein>
<evidence type="ECO:0000313" key="2">
    <source>
        <dbReference type="EMBL" id="USW55116.1"/>
    </source>
</evidence>
<proteinExistence type="predicted"/>
<feature type="compositionally biased region" description="Basic and acidic residues" evidence="1">
    <location>
        <begin position="28"/>
        <end position="46"/>
    </location>
</feature>
<evidence type="ECO:0000256" key="1">
    <source>
        <dbReference type="SAM" id="MobiDB-lite"/>
    </source>
</evidence>
<organism evidence="2 3">
    <name type="scientific">Septoria linicola</name>
    <dbReference type="NCBI Taxonomy" id="215465"/>
    <lineage>
        <taxon>Eukaryota</taxon>
        <taxon>Fungi</taxon>
        <taxon>Dikarya</taxon>
        <taxon>Ascomycota</taxon>
        <taxon>Pezizomycotina</taxon>
        <taxon>Dothideomycetes</taxon>
        <taxon>Dothideomycetidae</taxon>
        <taxon>Mycosphaerellales</taxon>
        <taxon>Mycosphaerellaceae</taxon>
        <taxon>Septoria</taxon>
    </lineage>
</organism>
<dbReference type="Proteomes" id="UP001056384">
    <property type="component" value="Chromosome 7"/>
</dbReference>
<dbReference type="EMBL" id="CP099424">
    <property type="protein sequence ID" value="USW55116.1"/>
    <property type="molecule type" value="Genomic_DNA"/>
</dbReference>
<reference evidence="2" key="1">
    <citation type="submission" date="2022-06" db="EMBL/GenBank/DDBJ databases">
        <title>Complete genome sequences of two strains of the flax pathogen Septoria linicola.</title>
        <authorList>
            <person name="Lapalu N."/>
            <person name="Simon A."/>
            <person name="Demenou B."/>
            <person name="Paumier D."/>
            <person name="Guillot M.-P."/>
            <person name="Gout L."/>
            <person name="Valade R."/>
        </authorList>
    </citation>
    <scope>NUCLEOTIDE SEQUENCE</scope>
    <source>
        <strain evidence="2">SE15195</strain>
    </source>
</reference>
<keyword evidence="3" id="KW-1185">Reference proteome</keyword>
<feature type="region of interest" description="Disordered" evidence="1">
    <location>
        <begin position="1"/>
        <end position="70"/>
    </location>
</feature>
<feature type="compositionally biased region" description="Basic and acidic residues" evidence="1">
    <location>
        <begin position="1"/>
        <end position="12"/>
    </location>
</feature>
<sequence>MSKQYDGRRKQDSGSIVNHKPGSLRLTIIEKLDKTTSDTPSCDDKHRGRVSRLSPQHSLGGARPNHTSQSEYCVSLEGKLHKLMEGRRGRFYP</sequence>